<reference evidence="1" key="1">
    <citation type="submission" date="2013-05" db="EMBL/GenBank/DDBJ databases">
        <authorList>
            <person name="Yim A.K.Y."/>
            <person name="Chan T.F."/>
            <person name="Ji K.M."/>
            <person name="Liu X.Y."/>
            <person name="Zhou J.W."/>
            <person name="Li R.Q."/>
            <person name="Yang K.Y."/>
            <person name="Li J."/>
            <person name="Li M."/>
            <person name="Law P.T.W."/>
            <person name="Wu Y.L."/>
            <person name="Cai Z.L."/>
            <person name="Qin H."/>
            <person name="Bao Y."/>
            <person name="Leung R.K.K."/>
            <person name="Ng P.K.S."/>
            <person name="Zou J."/>
            <person name="Zhong X.J."/>
            <person name="Ran P.X."/>
            <person name="Zhong N.S."/>
            <person name="Liu Z.G."/>
            <person name="Tsui S.K.W."/>
        </authorList>
    </citation>
    <scope>NUCLEOTIDE SEQUENCE</scope>
    <source>
        <strain evidence="1">Derf</strain>
        <tissue evidence="1">Whole organism</tissue>
    </source>
</reference>
<dbReference type="EMBL" id="ASGP02000006">
    <property type="protein sequence ID" value="KAH9501553.1"/>
    <property type="molecule type" value="Genomic_DNA"/>
</dbReference>
<accession>A0A922HRS3</accession>
<name>A0A922HRS3_DERFA</name>
<dbReference type="Proteomes" id="UP000790347">
    <property type="component" value="Unassembled WGS sequence"/>
</dbReference>
<protein>
    <submittedName>
        <fullName evidence="1">Uncharacterized protein</fullName>
    </submittedName>
</protein>
<dbReference type="AlphaFoldDB" id="A0A922HRS3"/>
<evidence type="ECO:0000313" key="1">
    <source>
        <dbReference type="EMBL" id="KAH9501553.1"/>
    </source>
</evidence>
<organism evidence="1 2">
    <name type="scientific">Dermatophagoides farinae</name>
    <name type="common">American house dust mite</name>
    <dbReference type="NCBI Taxonomy" id="6954"/>
    <lineage>
        <taxon>Eukaryota</taxon>
        <taxon>Metazoa</taxon>
        <taxon>Ecdysozoa</taxon>
        <taxon>Arthropoda</taxon>
        <taxon>Chelicerata</taxon>
        <taxon>Arachnida</taxon>
        <taxon>Acari</taxon>
        <taxon>Acariformes</taxon>
        <taxon>Sarcoptiformes</taxon>
        <taxon>Astigmata</taxon>
        <taxon>Psoroptidia</taxon>
        <taxon>Analgoidea</taxon>
        <taxon>Pyroglyphidae</taxon>
        <taxon>Dermatophagoidinae</taxon>
        <taxon>Dermatophagoides</taxon>
    </lineage>
</organism>
<evidence type="ECO:0000313" key="2">
    <source>
        <dbReference type="Proteomes" id="UP000790347"/>
    </source>
</evidence>
<proteinExistence type="predicted"/>
<reference evidence="1" key="2">
    <citation type="journal article" date="2022" name="Res Sq">
        <title>Comparative Genomics Reveals Insights into the Divergent Evolution of Astigmatic Mites and Household Pest Adaptations.</title>
        <authorList>
            <person name="Xiong Q."/>
            <person name="Wan A.T.-Y."/>
            <person name="Liu X.-Y."/>
            <person name="Fung C.S.-H."/>
            <person name="Xiao X."/>
            <person name="Malainual N."/>
            <person name="Hou J."/>
            <person name="Wang L."/>
            <person name="Wang M."/>
            <person name="Yang K."/>
            <person name="Cui Y."/>
            <person name="Leung E."/>
            <person name="Nong W."/>
            <person name="Shin S.-K."/>
            <person name="Au S."/>
            <person name="Jeong K.Y."/>
            <person name="Chew F.T."/>
            <person name="Hui J."/>
            <person name="Leung T.F."/>
            <person name="Tungtrongchitr A."/>
            <person name="Zhong N."/>
            <person name="Liu Z."/>
            <person name="Tsui S."/>
        </authorList>
    </citation>
    <scope>NUCLEOTIDE SEQUENCE</scope>
    <source>
        <strain evidence="1">Derf</strain>
        <tissue evidence="1">Whole organism</tissue>
    </source>
</reference>
<comment type="caution">
    <text evidence="1">The sequence shown here is derived from an EMBL/GenBank/DDBJ whole genome shotgun (WGS) entry which is preliminary data.</text>
</comment>
<gene>
    <name evidence="1" type="ORF">DERF_012393</name>
</gene>
<keyword evidence="2" id="KW-1185">Reference proteome</keyword>
<sequence>MTCWRNAFSVFATILNTYENEKLLNNLVRIRKHDDNFIDIIGFKLNNHKQFDEQLLSATNLDSH</sequence>